<reference evidence="3" key="3">
    <citation type="submission" date="2016-11" db="EMBL/GenBank/DDBJ databases">
        <authorList>
            <person name="Varghese N."/>
            <person name="Submissions S."/>
        </authorList>
    </citation>
    <scope>NUCLEOTIDE SEQUENCE</scope>
    <source>
        <strain evidence="3">DSM 1682</strain>
    </source>
</reference>
<feature type="domain" description="DUF4180" evidence="1">
    <location>
        <begin position="9"/>
        <end position="114"/>
    </location>
</feature>
<dbReference type="Proteomes" id="UP000184204">
    <property type="component" value="Unassembled WGS sequence"/>
</dbReference>
<dbReference type="EMBL" id="CP014223">
    <property type="protein sequence ID" value="AMJ40733.1"/>
    <property type="molecule type" value="Genomic_DNA"/>
</dbReference>
<dbReference type="EMBL" id="FQUA01000016">
    <property type="protein sequence ID" value="SHF08411.1"/>
    <property type="molecule type" value="Genomic_DNA"/>
</dbReference>
<evidence type="ECO:0000313" key="5">
    <source>
        <dbReference type="Proteomes" id="UP000184204"/>
    </source>
</evidence>
<sequence>MKIAVNQENGIAYVQEKRIVISNVQSALDLMATISYEYGCNAMIINKEAIVEDFFDLRTRLAGEIVQKYVNYGMKLAIIGDFSAYSSRALKDYIYECNKGNDLFFVANEEEANKLIENSK</sequence>
<reference evidence="5" key="4">
    <citation type="submission" date="2016-11" db="EMBL/GenBank/DDBJ databases">
        <authorList>
            <person name="Jaros S."/>
            <person name="Januszkiewicz K."/>
            <person name="Wedrychowicz H."/>
        </authorList>
    </citation>
    <scope>NUCLEOTIDE SEQUENCE [LARGE SCALE GENOMIC DNA]</scope>
    <source>
        <strain evidence="5">DSM 1682</strain>
    </source>
</reference>
<dbReference type="Pfam" id="PF13788">
    <property type="entry name" value="DUF4180"/>
    <property type="match status" value="1"/>
</dbReference>
<reference evidence="4" key="2">
    <citation type="submission" date="2016-01" db="EMBL/GenBank/DDBJ databases">
        <authorList>
            <person name="Poehlein A."/>
            <person name="Schlien K."/>
            <person name="Gottschalk G."/>
            <person name="Buckel W."/>
            <person name="Daniel R."/>
        </authorList>
    </citation>
    <scope>NUCLEOTIDE SEQUENCE [LARGE SCALE GENOMIC DNA]</scope>
    <source>
        <strain evidence="4">X2</strain>
    </source>
</reference>
<dbReference type="OrthoDB" id="8595425at2"/>
<evidence type="ECO:0000313" key="2">
    <source>
        <dbReference type="EMBL" id="AMJ40733.1"/>
    </source>
</evidence>
<evidence type="ECO:0000313" key="3">
    <source>
        <dbReference type="EMBL" id="SHF08411.1"/>
    </source>
</evidence>
<accession>A0A0X1U722</accession>
<evidence type="ECO:0000313" key="4">
    <source>
        <dbReference type="Proteomes" id="UP000068026"/>
    </source>
</evidence>
<gene>
    <name evidence="2" type="ORF">CPRO_11380</name>
    <name evidence="3" type="ORF">SAMN02745151_02723</name>
</gene>
<proteinExistence type="predicted"/>
<protein>
    <recommendedName>
        <fullName evidence="1">DUF4180 domain-containing protein</fullName>
    </recommendedName>
</protein>
<evidence type="ECO:0000259" key="1">
    <source>
        <dbReference type="Pfam" id="PF13788"/>
    </source>
</evidence>
<organism evidence="3 5">
    <name type="scientific">Anaerotignum propionicum DSM 1682</name>
    <dbReference type="NCBI Taxonomy" id="991789"/>
    <lineage>
        <taxon>Bacteria</taxon>
        <taxon>Bacillati</taxon>
        <taxon>Bacillota</taxon>
        <taxon>Clostridia</taxon>
        <taxon>Lachnospirales</taxon>
        <taxon>Anaerotignaceae</taxon>
        <taxon>Anaerotignum</taxon>
    </lineage>
</organism>
<reference evidence="2 4" key="1">
    <citation type="journal article" date="2016" name="Genome Announc.">
        <title>Complete Genome Sequence of the Amino Acid-Fermenting Clostridium propionicum X2 (DSM 1682).</title>
        <authorList>
            <person name="Poehlein A."/>
            <person name="Schlien K."/>
            <person name="Chowdhury N.P."/>
            <person name="Gottschalk G."/>
            <person name="Buckel W."/>
            <person name="Daniel R."/>
        </authorList>
    </citation>
    <scope>NUCLEOTIDE SEQUENCE [LARGE SCALE GENOMIC DNA]</scope>
    <source>
        <strain evidence="2 4">X2</strain>
    </source>
</reference>
<keyword evidence="4" id="KW-1185">Reference proteome</keyword>
<dbReference type="Proteomes" id="UP000068026">
    <property type="component" value="Chromosome"/>
</dbReference>
<dbReference type="KEGG" id="cpro:CPRO_11380"/>
<dbReference type="RefSeq" id="WP_066048847.1">
    <property type="nucleotide sequence ID" value="NZ_CP014223.1"/>
</dbReference>
<dbReference type="AlphaFoldDB" id="A0A0X1U722"/>
<dbReference type="InterPro" id="IPR025438">
    <property type="entry name" value="DUF4180"/>
</dbReference>
<name>A0A0X1U722_ANAPI</name>